<dbReference type="Proteomes" id="UP000694421">
    <property type="component" value="Unplaced"/>
</dbReference>
<name>A0A8D0E0C9_SALMN</name>
<reference evidence="4" key="2">
    <citation type="submission" date="2025-09" db="UniProtKB">
        <authorList>
            <consortium name="Ensembl"/>
        </authorList>
    </citation>
    <scope>IDENTIFICATION</scope>
</reference>
<keyword evidence="1" id="KW-0812">Transmembrane</keyword>
<feature type="transmembrane region" description="Helical" evidence="1">
    <location>
        <begin position="390"/>
        <end position="411"/>
    </location>
</feature>
<dbReference type="Gene3D" id="2.60.40.10">
    <property type="entry name" value="Immunoglobulins"/>
    <property type="match status" value="4"/>
</dbReference>
<evidence type="ECO:0000313" key="5">
    <source>
        <dbReference type="Proteomes" id="UP000694421"/>
    </source>
</evidence>
<organism evidence="4 5">
    <name type="scientific">Salvator merianae</name>
    <name type="common">Argentine black and white tegu</name>
    <name type="synonym">Tupinambis merianae</name>
    <dbReference type="NCBI Taxonomy" id="96440"/>
    <lineage>
        <taxon>Eukaryota</taxon>
        <taxon>Metazoa</taxon>
        <taxon>Chordata</taxon>
        <taxon>Craniata</taxon>
        <taxon>Vertebrata</taxon>
        <taxon>Euteleostomi</taxon>
        <taxon>Lepidosauria</taxon>
        <taxon>Squamata</taxon>
        <taxon>Bifurcata</taxon>
        <taxon>Unidentata</taxon>
        <taxon>Episquamata</taxon>
        <taxon>Laterata</taxon>
        <taxon>Teiioidea</taxon>
        <taxon>Teiidae</taxon>
        <taxon>Salvator</taxon>
    </lineage>
</organism>
<protein>
    <recommendedName>
        <fullName evidence="3">Ig-like domain-containing protein</fullName>
    </recommendedName>
</protein>
<dbReference type="GeneTree" id="ENSGT00990000211157"/>
<dbReference type="SUPFAM" id="SSF48726">
    <property type="entry name" value="Immunoglobulin"/>
    <property type="match status" value="3"/>
</dbReference>
<keyword evidence="5" id="KW-1185">Reference proteome</keyword>
<reference evidence="4" key="1">
    <citation type="submission" date="2025-08" db="UniProtKB">
        <authorList>
            <consortium name="Ensembl"/>
        </authorList>
    </citation>
    <scope>IDENTIFICATION</scope>
</reference>
<feature type="signal peptide" evidence="2">
    <location>
        <begin position="1"/>
        <end position="24"/>
    </location>
</feature>
<dbReference type="PROSITE" id="PS50835">
    <property type="entry name" value="IG_LIKE"/>
    <property type="match status" value="1"/>
</dbReference>
<feature type="domain" description="Ig-like" evidence="3">
    <location>
        <begin position="34"/>
        <end position="103"/>
    </location>
</feature>
<keyword evidence="2" id="KW-0732">Signal</keyword>
<proteinExistence type="predicted"/>
<dbReference type="PANTHER" id="PTHR11422:SF0">
    <property type="entry name" value="T-CELL SURFACE GLYCOPROTEIN CD4"/>
    <property type="match status" value="1"/>
</dbReference>
<dbReference type="AlphaFoldDB" id="A0A8D0E0C9"/>
<dbReference type="OMA" id="CHISHYK"/>
<dbReference type="InterPro" id="IPR007110">
    <property type="entry name" value="Ig-like_dom"/>
</dbReference>
<dbReference type="Ensembl" id="ENSSMRT00000028951.1">
    <property type="protein sequence ID" value="ENSSMRP00000024722.1"/>
    <property type="gene ID" value="ENSSMRG00000019114.1"/>
</dbReference>
<keyword evidence="1" id="KW-0472">Membrane</keyword>
<dbReference type="Pfam" id="PF07679">
    <property type="entry name" value="I-set"/>
    <property type="match status" value="1"/>
</dbReference>
<evidence type="ECO:0000256" key="1">
    <source>
        <dbReference type="SAM" id="Phobius"/>
    </source>
</evidence>
<accession>A0A8D0E0C9</accession>
<evidence type="ECO:0000313" key="4">
    <source>
        <dbReference type="Ensembl" id="ENSSMRP00000024722.1"/>
    </source>
</evidence>
<evidence type="ECO:0000259" key="3">
    <source>
        <dbReference type="PROSITE" id="PS50835"/>
    </source>
</evidence>
<feature type="chain" id="PRO_5034753870" description="Ig-like domain-containing protein" evidence="2">
    <location>
        <begin position="25"/>
        <end position="420"/>
    </location>
</feature>
<dbReference type="InterPro" id="IPR003599">
    <property type="entry name" value="Ig_sub"/>
</dbReference>
<evidence type="ECO:0000256" key="2">
    <source>
        <dbReference type="SAM" id="SignalP"/>
    </source>
</evidence>
<sequence length="420" mass="47958">MNMGFKDILVCFILHLGVLLTVTAELIQKNVIVGEHVVLPCLNGTDQHSNPTITWKYDNKDILKYMHSKTYKVDASSSYAFGDENKRDFSLVLPDPKEGIYTCIRNGRESTFDLKLWELIGSPSGYLPVGETLKLQLRSSGAQSFKIEWFNPEKIKVTGNEARWKLRDNNWSLQIEDLQVQDHGNWECHVLSRGLRMPYKVKVIGFLNPLESETMFAAVNSTVIFSCPLTINPFKISETVPETLIFRRMVKESIKKETTLINNSNDLPQKIIHKVQFEDAGRYQCALKFRHKDLNKTFNLVVMHVSKVEEALCCHISGPVLPMTQLCWISVNMSICNCSFAEDKFCYTPETPGLWRCSLKVENDVKISINYTVEGRKTEENKNKFPWTEVTIGAGILLFLLLLIMIAVCVVTSKSFKQKK</sequence>
<dbReference type="InterPro" id="IPR013783">
    <property type="entry name" value="Ig-like_fold"/>
</dbReference>
<keyword evidence="1" id="KW-1133">Transmembrane helix</keyword>
<dbReference type="PANTHER" id="PTHR11422">
    <property type="entry name" value="T-CELL SURFACE GLYCOPROTEIN CD4"/>
    <property type="match status" value="1"/>
</dbReference>
<dbReference type="InterPro" id="IPR013098">
    <property type="entry name" value="Ig_I-set"/>
</dbReference>
<dbReference type="InterPro" id="IPR036179">
    <property type="entry name" value="Ig-like_dom_sf"/>
</dbReference>
<dbReference type="SMART" id="SM00409">
    <property type="entry name" value="IG"/>
    <property type="match status" value="3"/>
</dbReference>